<protein>
    <submittedName>
        <fullName evidence="1">Uncharacterized protein</fullName>
    </submittedName>
</protein>
<proteinExistence type="predicted"/>
<comment type="caution">
    <text evidence="1">The sequence shown here is derived from an EMBL/GenBank/DDBJ whole genome shotgun (WGS) entry which is preliminary data.</text>
</comment>
<evidence type="ECO:0000313" key="1">
    <source>
        <dbReference type="EMBL" id="CAG5092245.1"/>
    </source>
</evidence>
<evidence type="ECO:0000313" key="2">
    <source>
        <dbReference type="Proteomes" id="UP000681526"/>
    </source>
</evidence>
<name>A0ABM8V9A7_THEXY</name>
<dbReference type="Proteomes" id="UP000681526">
    <property type="component" value="Unassembled WGS sequence"/>
</dbReference>
<reference evidence="1 2" key="1">
    <citation type="submission" date="2021-04" db="EMBL/GenBank/DDBJ databases">
        <authorList>
            <person name="Rakotoarivonina H."/>
        </authorList>
    </citation>
    <scope>NUCLEOTIDE SEQUENCE [LARGE SCALE GENOMIC DNA]</scope>
    <source>
        <strain evidence="1 2">XE</strain>
    </source>
</reference>
<keyword evidence="2" id="KW-1185">Reference proteome</keyword>
<dbReference type="EMBL" id="CAJRAY010000091">
    <property type="protein sequence ID" value="CAG5092245.1"/>
    <property type="molecule type" value="Genomic_DNA"/>
</dbReference>
<organism evidence="1 2">
    <name type="scientific">Thermobacillus xylanilyticus</name>
    <dbReference type="NCBI Taxonomy" id="76633"/>
    <lineage>
        <taxon>Bacteria</taxon>
        <taxon>Bacillati</taxon>
        <taxon>Bacillota</taxon>
        <taxon>Bacilli</taxon>
        <taxon>Bacillales</taxon>
        <taxon>Paenibacillaceae</taxon>
        <taxon>Thermobacillus</taxon>
    </lineage>
</organism>
<sequence>MKRSQETCLTETLFPFSGD</sequence>
<accession>A0ABM8V9A7</accession>
<gene>
    <name evidence="1" type="primary">txxe 3272</name>
    <name evidence="1" type="ORF">TXXE_17920</name>
</gene>